<feature type="active site" description="Tele-AMP-histidine intermediate" evidence="1">
    <location>
        <position position="99"/>
    </location>
</feature>
<organism evidence="5 6">
    <name type="scientific">Thermoflexus hugenholtzii JAD2</name>
    <dbReference type="NCBI Taxonomy" id="877466"/>
    <lineage>
        <taxon>Bacteria</taxon>
        <taxon>Bacillati</taxon>
        <taxon>Chloroflexota</taxon>
        <taxon>Thermoflexia</taxon>
        <taxon>Thermoflexales</taxon>
        <taxon>Thermoflexaceae</taxon>
        <taxon>Thermoflexus</taxon>
    </lineage>
</organism>
<evidence type="ECO:0000256" key="2">
    <source>
        <dbReference type="PIRSR" id="PIRSR601310-3"/>
    </source>
</evidence>
<dbReference type="InterPro" id="IPR011146">
    <property type="entry name" value="HIT-like"/>
</dbReference>
<gene>
    <name evidence="5" type="ORF">SAMN02746019_00022660</name>
</gene>
<dbReference type="Gene3D" id="3.30.428.10">
    <property type="entry name" value="HIT-like"/>
    <property type="match status" value="1"/>
</dbReference>
<dbReference type="Pfam" id="PF01230">
    <property type="entry name" value="HIT"/>
    <property type="match status" value="1"/>
</dbReference>
<dbReference type="SUPFAM" id="SSF54197">
    <property type="entry name" value="HIT-like"/>
    <property type="match status" value="1"/>
</dbReference>
<dbReference type="Proteomes" id="UP000197025">
    <property type="component" value="Unassembled WGS sequence"/>
</dbReference>
<dbReference type="EMBL" id="FYEK01000003">
    <property type="protein sequence ID" value="SNB52184.1"/>
    <property type="molecule type" value="Genomic_DNA"/>
</dbReference>
<dbReference type="InterPro" id="IPR036265">
    <property type="entry name" value="HIT-like_sf"/>
</dbReference>
<dbReference type="InterPro" id="IPR001310">
    <property type="entry name" value="Histidine_triad_HIT"/>
</dbReference>
<protein>
    <submittedName>
        <fullName evidence="5">Histidine triad (HIT) family protein</fullName>
    </submittedName>
</protein>
<dbReference type="RefSeq" id="WP_088570043.1">
    <property type="nucleotide sequence ID" value="NZ_FYEK01000003.1"/>
</dbReference>
<sequence length="144" mass="15822">MSGCVFCDIVARRQPAEIVYEDERTMAFLDINPANPGHTLVIPKRHAATVFDIDEEDAAAVMRTAVRVARAIRQAFSPDGLNLVQSNGRAGGQEIFHLHVHVIPRWVGDGLRLARPPVVRRERPLSEVAAEIRRALAQMGGPGI</sequence>
<evidence type="ECO:0000313" key="6">
    <source>
        <dbReference type="Proteomes" id="UP000197025"/>
    </source>
</evidence>
<dbReference type="PANTHER" id="PTHR46648:SF1">
    <property type="entry name" value="ADENOSINE 5'-MONOPHOSPHORAMIDASE HNT1"/>
    <property type="match status" value="1"/>
</dbReference>
<feature type="domain" description="HIT" evidence="4">
    <location>
        <begin position="5"/>
        <end position="112"/>
    </location>
</feature>
<dbReference type="OrthoDB" id="9784774at2"/>
<dbReference type="PRINTS" id="PR00332">
    <property type="entry name" value="HISTRIAD"/>
</dbReference>
<evidence type="ECO:0000256" key="3">
    <source>
        <dbReference type="PROSITE-ProRule" id="PRU00464"/>
    </source>
</evidence>
<dbReference type="InParanoid" id="A0A212PYZ5"/>
<keyword evidence="6" id="KW-1185">Reference proteome</keyword>
<dbReference type="PANTHER" id="PTHR46648">
    <property type="entry name" value="HIT FAMILY PROTEIN 1"/>
    <property type="match status" value="1"/>
</dbReference>
<name>A0A212PYZ5_9CHLR</name>
<dbReference type="AlphaFoldDB" id="A0A212PYZ5"/>
<dbReference type="InterPro" id="IPR039384">
    <property type="entry name" value="HINT"/>
</dbReference>
<dbReference type="GO" id="GO:0009117">
    <property type="term" value="P:nucleotide metabolic process"/>
    <property type="evidence" value="ECO:0007669"/>
    <property type="project" value="TreeGrafter"/>
</dbReference>
<reference evidence="6" key="1">
    <citation type="submission" date="2017-06" db="EMBL/GenBank/DDBJ databases">
        <authorList>
            <person name="Varghese N."/>
            <person name="Submissions S."/>
        </authorList>
    </citation>
    <scope>NUCLEOTIDE SEQUENCE [LARGE SCALE GENOMIC DNA]</scope>
    <source>
        <strain evidence="6">JAD2</strain>
    </source>
</reference>
<evidence type="ECO:0000259" key="4">
    <source>
        <dbReference type="PROSITE" id="PS51084"/>
    </source>
</evidence>
<evidence type="ECO:0000313" key="5">
    <source>
        <dbReference type="EMBL" id="SNB52184.1"/>
    </source>
</evidence>
<proteinExistence type="predicted"/>
<feature type="short sequence motif" description="Histidine triad motif" evidence="2 3">
    <location>
        <begin position="97"/>
        <end position="101"/>
    </location>
</feature>
<accession>A0A212PYZ5</accession>
<dbReference type="GO" id="GO:0003824">
    <property type="term" value="F:catalytic activity"/>
    <property type="evidence" value="ECO:0007669"/>
    <property type="project" value="InterPro"/>
</dbReference>
<dbReference type="CDD" id="cd01277">
    <property type="entry name" value="HINT_subgroup"/>
    <property type="match status" value="1"/>
</dbReference>
<dbReference type="FunCoup" id="A0A212PYZ5">
    <property type="interactions" value="400"/>
</dbReference>
<dbReference type="PROSITE" id="PS51084">
    <property type="entry name" value="HIT_2"/>
    <property type="match status" value="1"/>
</dbReference>
<evidence type="ECO:0000256" key="1">
    <source>
        <dbReference type="PIRSR" id="PIRSR601310-1"/>
    </source>
</evidence>